<feature type="transmembrane region" description="Helical" evidence="6">
    <location>
        <begin position="224"/>
        <end position="249"/>
    </location>
</feature>
<evidence type="ECO:0000313" key="8">
    <source>
        <dbReference type="Proteomes" id="UP000823614"/>
    </source>
</evidence>
<evidence type="ECO:0000256" key="4">
    <source>
        <dbReference type="ARBA" id="ARBA00022989"/>
    </source>
</evidence>
<dbReference type="GO" id="GO:0016020">
    <property type="term" value="C:membrane"/>
    <property type="evidence" value="ECO:0007669"/>
    <property type="project" value="UniProtKB-SubCell"/>
</dbReference>
<evidence type="ECO:0000313" key="7">
    <source>
        <dbReference type="EMBL" id="MBO8441780.1"/>
    </source>
</evidence>
<feature type="transmembrane region" description="Helical" evidence="6">
    <location>
        <begin position="261"/>
        <end position="284"/>
    </location>
</feature>
<name>A0A9D9H5G1_9LACO</name>
<dbReference type="PIRSF" id="PIRSF006060">
    <property type="entry name" value="AA_transporter"/>
    <property type="match status" value="1"/>
</dbReference>
<feature type="transmembrane region" description="Helical" evidence="6">
    <location>
        <begin position="103"/>
        <end position="123"/>
    </location>
</feature>
<keyword evidence="3 6" id="KW-0812">Transmembrane</keyword>
<comment type="caution">
    <text evidence="7">The sequence shown here is derived from an EMBL/GenBank/DDBJ whole genome shotgun (WGS) entry which is preliminary data.</text>
</comment>
<evidence type="ECO:0000256" key="6">
    <source>
        <dbReference type="SAM" id="Phobius"/>
    </source>
</evidence>
<dbReference type="AlphaFoldDB" id="A0A9D9H5G1"/>
<comment type="subcellular location">
    <subcellularLocation>
        <location evidence="1">Membrane</location>
        <topology evidence="1">Multi-pass membrane protein</topology>
    </subcellularLocation>
</comment>
<dbReference type="EMBL" id="JADIMP010000084">
    <property type="protein sequence ID" value="MBO8441780.1"/>
    <property type="molecule type" value="Genomic_DNA"/>
</dbReference>
<organism evidence="7 8">
    <name type="scientific">Candidatus Gallilactobacillus intestinavium</name>
    <dbReference type="NCBI Taxonomy" id="2840838"/>
    <lineage>
        <taxon>Bacteria</taxon>
        <taxon>Bacillati</taxon>
        <taxon>Bacillota</taxon>
        <taxon>Bacilli</taxon>
        <taxon>Lactobacillales</taxon>
        <taxon>Lactobacillaceae</taxon>
        <taxon>Lactobacillaceae incertae sedis</taxon>
        <taxon>Candidatus Gallilactobacillus</taxon>
    </lineage>
</organism>
<feature type="transmembrane region" description="Helical" evidence="6">
    <location>
        <begin position="184"/>
        <end position="204"/>
    </location>
</feature>
<reference evidence="7" key="1">
    <citation type="submission" date="2020-10" db="EMBL/GenBank/DDBJ databases">
        <authorList>
            <person name="Gilroy R."/>
        </authorList>
    </citation>
    <scope>NUCLEOTIDE SEQUENCE</scope>
    <source>
        <strain evidence="7">C6-149</strain>
    </source>
</reference>
<sequence>MKIWDRLWHKQDPNEYKIKDNHLVRSLRVRDLLGLGIGMIVSASIFTLPGEVAAMHTGPAVVISFVLAGLAAGLIALIYAEMSSAMPFAGSAYSWTNVLFGEFPGWIVGWALLAEYLMCLAFVSTGLSANLRPLLVRIGIHLPNYLAHPLSMHGLIDIIAVIALVCATILVGNSITSATKVENILVTLKVFAVLLFVVVGATAIHKSRFIPFIPHYRLTNNGAFGGWQGIYAGISMIFVSYVGFDVITANAAEVKKPQRSLPLGILGSLGIATIFFVLVSLVLIGDLPYQKYLSSAEPIGLALRAVHHSNVAFIVQLIAVFGMFTALIGLTMAGSRLLYSFGRDGMLPKWLGKLDHKKRPNNALITIILVAIVCSIVFPFALLSQLISAGTLITFMFVSVGMLQLRKRENKDLPDDGFKVPLFPILPILGFIVSAIIFGGLSNYAKLCTIIWFIFGLAIYFIYGIWHTNK</sequence>
<feature type="transmembrane region" description="Helical" evidence="6">
    <location>
        <begin position="313"/>
        <end position="339"/>
    </location>
</feature>
<proteinExistence type="predicted"/>
<gene>
    <name evidence="7" type="ORF">IAA89_05060</name>
</gene>
<feature type="transmembrane region" description="Helical" evidence="6">
    <location>
        <begin position="152"/>
        <end position="172"/>
    </location>
</feature>
<dbReference type="Proteomes" id="UP000823614">
    <property type="component" value="Unassembled WGS sequence"/>
</dbReference>
<feature type="transmembrane region" description="Helical" evidence="6">
    <location>
        <begin position="444"/>
        <end position="466"/>
    </location>
</feature>
<feature type="transmembrane region" description="Helical" evidence="6">
    <location>
        <begin position="32"/>
        <end position="49"/>
    </location>
</feature>
<feature type="transmembrane region" description="Helical" evidence="6">
    <location>
        <begin position="386"/>
        <end position="405"/>
    </location>
</feature>
<dbReference type="PANTHER" id="PTHR43243">
    <property type="entry name" value="INNER MEMBRANE TRANSPORTER YGJI-RELATED"/>
    <property type="match status" value="1"/>
</dbReference>
<protein>
    <submittedName>
        <fullName evidence="7">Amino acid permease</fullName>
    </submittedName>
</protein>
<evidence type="ECO:0000256" key="1">
    <source>
        <dbReference type="ARBA" id="ARBA00004141"/>
    </source>
</evidence>
<dbReference type="InterPro" id="IPR002293">
    <property type="entry name" value="AA/rel_permease1"/>
</dbReference>
<evidence type="ECO:0000256" key="2">
    <source>
        <dbReference type="ARBA" id="ARBA00022448"/>
    </source>
</evidence>
<keyword evidence="5 6" id="KW-0472">Membrane</keyword>
<feature type="transmembrane region" description="Helical" evidence="6">
    <location>
        <begin position="417"/>
        <end position="438"/>
    </location>
</feature>
<keyword evidence="4 6" id="KW-1133">Transmembrane helix</keyword>
<evidence type="ECO:0000256" key="3">
    <source>
        <dbReference type="ARBA" id="ARBA00022692"/>
    </source>
</evidence>
<reference evidence="7" key="2">
    <citation type="journal article" date="2021" name="PeerJ">
        <title>Extensive microbial diversity within the chicken gut microbiome revealed by metagenomics and culture.</title>
        <authorList>
            <person name="Gilroy R."/>
            <person name="Ravi A."/>
            <person name="Getino M."/>
            <person name="Pursley I."/>
            <person name="Horton D.L."/>
            <person name="Alikhan N.F."/>
            <person name="Baker D."/>
            <person name="Gharbi K."/>
            <person name="Hall N."/>
            <person name="Watson M."/>
            <person name="Adriaenssens E.M."/>
            <person name="Foster-Nyarko E."/>
            <person name="Jarju S."/>
            <person name="Secka A."/>
            <person name="Antonio M."/>
            <person name="Oren A."/>
            <person name="Chaudhuri R.R."/>
            <person name="La Ragione R."/>
            <person name="Hildebrand F."/>
            <person name="Pallen M.J."/>
        </authorList>
    </citation>
    <scope>NUCLEOTIDE SEQUENCE</scope>
    <source>
        <strain evidence="7">C6-149</strain>
    </source>
</reference>
<evidence type="ECO:0000256" key="5">
    <source>
        <dbReference type="ARBA" id="ARBA00023136"/>
    </source>
</evidence>
<dbReference type="Gene3D" id="1.20.1740.10">
    <property type="entry name" value="Amino acid/polyamine transporter I"/>
    <property type="match status" value="1"/>
</dbReference>
<feature type="transmembrane region" description="Helical" evidence="6">
    <location>
        <begin position="360"/>
        <end position="380"/>
    </location>
</feature>
<accession>A0A9D9H5G1</accession>
<keyword evidence="2" id="KW-0813">Transport</keyword>
<dbReference type="Pfam" id="PF13520">
    <property type="entry name" value="AA_permease_2"/>
    <property type="match status" value="1"/>
</dbReference>
<dbReference type="PANTHER" id="PTHR43243:SF4">
    <property type="entry name" value="CATIONIC AMINO ACID TRANSPORTER 4"/>
    <property type="match status" value="1"/>
</dbReference>
<feature type="transmembrane region" description="Helical" evidence="6">
    <location>
        <begin position="61"/>
        <end position="82"/>
    </location>
</feature>
<dbReference type="GO" id="GO:0015171">
    <property type="term" value="F:amino acid transmembrane transporter activity"/>
    <property type="evidence" value="ECO:0007669"/>
    <property type="project" value="TreeGrafter"/>
</dbReference>